<proteinExistence type="predicted"/>
<dbReference type="InterPro" id="IPR048933">
    <property type="entry name" value="B_lactamase-like_C"/>
</dbReference>
<evidence type="ECO:0000313" key="2">
    <source>
        <dbReference type="EMBL" id="SFH63951.1"/>
    </source>
</evidence>
<dbReference type="EMBL" id="FOQH01000001">
    <property type="protein sequence ID" value="SFH63951.1"/>
    <property type="molecule type" value="Genomic_DNA"/>
</dbReference>
<name>A0A1I3BQ86_9RHOB</name>
<dbReference type="RefSeq" id="WP_092856995.1">
    <property type="nucleotide sequence ID" value="NZ_FOQH01000001.1"/>
</dbReference>
<dbReference type="InterPro" id="IPR050662">
    <property type="entry name" value="Sec-metab_biosynth-thioest"/>
</dbReference>
<dbReference type="InterPro" id="IPR036388">
    <property type="entry name" value="WH-like_DNA-bd_sf"/>
</dbReference>
<dbReference type="OrthoDB" id="2971563at2"/>
<accession>A0A1I3BQ86</accession>
<evidence type="ECO:0000259" key="1">
    <source>
        <dbReference type="SMART" id="SM00849"/>
    </source>
</evidence>
<dbReference type="Pfam" id="PF21221">
    <property type="entry name" value="B_lactamase-like_C"/>
    <property type="match status" value="1"/>
</dbReference>
<gene>
    <name evidence="2" type="ORF">SAMN05216258_101229</name>
</gene>
<dbReference type="SMART" id="SM00849">
    <property type="entry name" value="Lactamase_B"/>
    <property type="match status" value="1"/>
</dbReference>
<dbReference type="AlphaFoldDB" id="A0A1I3BQ86"/>
<sequence length="347" mass="37649">MNASAPVSAISTPFDTPPAPGAAVEVAPGVLWMRLGLPLALDHVNVFALEDGDGWTIWDAGLGDAPSLEGWEALLAGPLAGRPVRRLIVTHHHPDHVGAAGWLLRRTGAELLMVQSEYLLTRLRVAALFEETESEDQDFYLSRGLSREAMEGILGRGPEYVRTVHRMPAAYRSIVAGEVLEIGGRAWQVRTGGGHSEEMAMLWCPEAGVFLAADQVMVGITPNVGVWPYEPFARPLDRFLSSLHALRAEIPDDALVLPGHKLPFRGLHARVAELNAHHDKVFGKILAACADGPLSVGELIPRLFKRELPPHHAGLAFAESLAHANTLIGRGRLTFARHDDGLWRLAA</sequence>
<feature type="domain" description="Metallo-beta-lactamase" evidence="1">
    <location>
        <begin position="43"/>
        <end position="260"/>
    </location>
</feature>
<dbReference type="Proteomes" id="UP000199377">
    <property type="component" value="Unassembled WGS sequence"/>
</dbReference>
<evidence type="ECO:0000313" key="3">
    <source>
        <dbReference type="Proteomes" id="UP000199377"/>
    </source>
</evidence>
<dbReference type="PANTHER" id="PTHR23131">
    <property type="entry name" value="ENDORIBONUCLEASE LACTB2"/>
    <property type="match status" value="1"/>
</dbReference>
<dbReference type="Pfam" id="PF00753">
    <property type="entry name" value="Lactamase_B"/>
    <property type="match status" value="1"/>
</dbReference>
<dbReference type="InterPro" id="IPR001279">
    <property type="entry name" value="Metallo-B-lactamas"/>
</dbReference>
<dbReference type="Gene3D" id="3.60.15.10">
    <property type="entry name" value="Ribonuclease Z/Hydroxyacylglutathione hydrolase-like"/>
    <property type="match status" value="1"/>
</dbReference>
<dbReference type="STRING" id="1114924.SAMN05216258_101229"/>
<dbReference type="InterPro" id="IPR036866">
    <property type="entry name" value="RibonucZ/Hydroxyglut_hydro"/>
</dbReference>
<dbReference type="SUPFAM" id="SSF56281">
    <property type="entry name" value="Metallo-hydrolase/oxidoreductase"/>
    <property type="match status" value="1"/>
</dbReference>
<protein>
    <submittedName>
        <fullName evidence="2">Glyoxylase, beta-lactamase superfamily II</fullName>
    </submittedName>
</protein>
<dbReference type="Gene3D" id="1.10.10.10">
    <property type="entry name" value="Winged helix-like DNA-binding domain superfamily/Winged helix DNA-binding domain"/>
    <property type="match status" value="1"/>
</dbReference>
<dbReference type="PANTHER" id="PTHR23131:SF4">
    <property type="entry name" value="METALLO-BETA-LACTAMASE SUPERFAMILY POTEIN"/>
    <property type="match status" value="1"/>
</dbReference>
<reference evidence="2 3" key="1">
    <citation type="submission" date="2016-10" db="EMBL/GenBank/DDBJ databases">
        <authorList>
            <person name="de Groot N.N."/>
        </authorList>
    </citation>
    <scope>NUCLEOTIDE SEQUENCE [LARGE SCALE GENOMIC DNA]</scope>
    <source>
        <strain evidence="2 3">CGMCC 1.11030</strain>
    </source>
</reference>
<keyword evidence="3" id="KW-1185">Reference proteome</keyword>
<organism evidence="2 3">
    <name type="scientific">Albimonas pacifica</name>
    <dbReference type="NCBI Taxonomy" id="1114924"/>
    <lineage>
        <taxon>Bacteria</taxon>
        <taxon>Pseudomonadati</taxon>
        <taxon>Pseudomonadota</taxon>
        <taxon>Alphaproteobacteria</taxon>
        <taxon>Rhodobacterales</taxon>
        <taxon>Paracoccaceae</taxon>
        <taxon>Albimonas</taxon>
    </lineage>
</organism>